<dbReference type="Gene3D" id="1.10.10.10">
    <property type="entry name" value="Winged helix-like DNA-binding domain superfamily/Winged helix DNA-binding domain"/>
    <property type="match status" value="1"/>
</dbReference>
<name>A0A917HJC0_9BACI</name>
<proteinExistence type="predicted"/>
<dbReference type="Proteomes" id="UP000622860">
    <property type="component" value="Unassembled WGS sequence"/>
</dbReference>
<organism evidence="2 3">
    <name type="scientific">Virgibacillus oceani</name>
    <dbReference type="NCBI Taxonomy" id="1479511"/>
    <lineage>
        <taxon>Bacteria</taxon>
        <taxon>Bacillati</taxon>
        <taxon>Bacillota</taxon>
        <taxon>Bacilli</taxon>
        <taxon>Bacillales</taxon>
        <taxon>Bacillaceae</taxon>
        <taxon>Virgibacillus</taxon>
    </lineage>
</organism>
<dbReference type="InterPro" id="IPR009061">
    <property type="entry name" value="DNA-bd_dom_put_sf"/>
</dbReference>
<dbReference type="InterPro" id="IPR010093">
    <property type="entry name" value="SinI_DNA-bd"/>
</dbReference>
<dbReference type="SUPFAM" id="SSF46955">
    <property type="entry name" value="Putative DNA-binding domain"/>
    <property type="match status" value="1"/>
</dbReference>
<dbReference type="Pfam" id="PF12728">
    <property type="entry name" value="HTH_17"/>
    <property type="match status" value="1"/>
</dbReference>
<accession>A0A917HJC0</accession>
<sequence length="58" mass="6708">MKEKPMTVKGMAAFLGVHTDTVYKMVKQNKLPHFRIGGKILFSQATVLEWIREQENCK</sequence>
<dbReference type="NCBIfam" id="TIGR01764">
    <property type="entry name" value="excise"/>
    <property type="match status" value="1"/>
</dbReference>
<dbReference type="EMBL" id="BMFR01000013">
    <property type="protein sequence ID" value="GGG81214.1"/>
    <property type="molecule type" value="Genomic_DNA"/>
</dbReference>
<reference evidence="2" key="1">
    <citation type="journal article" date="2014" name="Int. J. Syst. Evol. Microbiol.">
        <title>Complete genome sequence of Corynebacterium casei LMG S-19264T (=DSM 44701T), isolated from a smear-ripened cheese.</title>
        <authorList>
            <consortium name="US DOE Joint Genome Institute (JGI-PGF)"/>
            <person name="Walter F."/>
            <person name="Albersmeier A."/>
            <person name="Kalinowski J."/>
            <person name="Ruckert C."/>
        </authorList>
    </citation>
    <scope>NUCLEOTIDE SEQUENCE</scope>
    <source>
        <strain evidence="2">CGMCC 1.12754</strain>
    </source>
</reference>
<dbReference type="AlphaFoldDB" id="A0A917HJC0"/>
<reference evidence="2" key="2">
    <citation type="submission" date="2020-09" db="EMBL/GenBank/DDBJ databases">
        <authorList>
            <person name="Sun Q."/>
            <person name="Zhou Y."/>
        </authorList>
    </citation>
    <scope>NUCLEOTIDE SEQUENCE</scope>
    <source>
        <strain evidence="2">CGMCC 1.12754</strain>
    </source>
</reference>
<evidence type="ECO:0000313" key="2">
    <source>
        <dbReference type="EMBL" id="GGG81214.1"/>
    </source>
</evidence>
<dbReference type="GO" id="GO:0003677">
    <property type="term" value="F:DNA binding"/>
    <property type="evidence" value="ECO:0007669"/>
    <property type="project" value="InterPro"/>
</dbReference>
<feature type="domain" description="Helix-turn-helix" evidence="1">
    <location>
        <begin position="6"/>
        <end position="54"/>
    </location>
</feature>
<dbReference type="RefSeq" id="WP_188456033.1">
    <property type="nucleotide sequence ID" value="NZ_BMFR01000013.1"/>
</dbReference>
<evidence type="ECO:0000259" key="1">
    <source>
        <dbReference type="Pfam" id="PF12728"/>
    </source>
</evidence>
<protein>
    <recommendedName>
        <fullName evidence="1">Helix-turn-helix domain-containing protein</fullName>
    </recommendedName>
</protein>
<dbReference type="InterPro" id="IPR041657">
    <property type="entry name" value="HTH_17"/>
</dbReference>
<evidence type="ECO:0000313" key="3">
    <source>
        <dbReference type="Proteomes" id="UP000622860"/>
    </source>
</evidence>
<gene>
    <name evidence="2" type="ORF">GCM10011398_28280</name>
</gene>
<comment type="caution">
    <text evidence="2">The sequence shown here is derived from an EMBL/GenBank/DDBJ whole genome shotgun (WGS) entry which is preliminary data.</text>
</comment>
<keyword evidence="3" id="KW-1185">Reference proteome</keyword>
<dbReference type="InterPro" id="IPR036388">
    <property type="entry name" value="WH-like_DNA-bd_sf"/>
</dbReference>